<feature type="region of interest" description="Disordered" evidence="6">
    <location>
        <begin position="732"/>
        <end position="802"/>
    </location>
</feature>
<sequence>MSDSGDPLPDEQPLGNALLGKDIGQPMPTKQDPNPSFAMKRQTTGHFHHLSSIDGQLHKGFHGGTVARLGVGPCPGLHVRSEISVGQFCQAQVHTQFLVRNGSSLDKFSELIIPLATILDKISVNDVSVDDYLALSTLHAFEGMDLSGLGHYGKGSDELGENLQDIDLAKPAMYIGNISREVRHIRVDFDWSQKMHPTATQQITTAVRATLKEQSSSSLEIWFLPEESFTHHNWHGILANLQAFANPYAEYLTKVRSDYTDLTYKNIGALDPESRPDRATPGATYFFGGEHRTVALIASAAEEQEMQDTRAIALFNTPLQAVIIPDMFSAWQPQDDDLEVYGIPADGTLRGHYLVHYLDPEIASGVPDVGSSCTFFMDISWRDRQLPKADLTPQQIARITRDIANRYQYAEQKFTNVGRSIEQEIQAAFDRDDTEKAEYLQESLEEKCQHAFIETAAEPIYHLLKGPSAKAAADLPDQPPSVQRAATAEALALELRCRDGEDDHVWYKRLSTWVRDNATMAVSEVRSDRGPEFPAIALPLPPGTQSNLALYYLHTGRQVNWPPGFSKPYLDFQMSTLRPSGKFHTFLNSLFNAGYYNKETKSYIPSTIAIEGYTGVEVNLYHRPDDTTTRTECNTITEINARAKAVTGTVVGSFWNYSHNFHHAEPLMLSFHVRFPGLARAYLNGEFEGECERLVESLKETPHGYAFVTGGPGSGKTTTAMQLVAAIVSGGVGEIREHEPKPSVSEKPEPIASDKPESVVSEKAESIASDKPESITSEKPGSTVSADVKTEPSDGLSVDDDDTCSEDSFCSAVSELAVSTDTGKLEEERITGAPFEICDGTSMPSDYRVLPTISGRDLECGLYALIESMRHQMPDGAATPSSIDDLRSIVASPDYARMMAISQESGSSNMSVDGLACVLKLWSEHQGRIPLQLAVIIDGNPPTSMPIFASPGHHTIWIHNDNAIKLYGTSYNHFSGLSLAPLVSASPSAPPAPAAWDQSAPPAPAAWDQSAPPAGSAWDTSDAKIGKTSTVAQQVLDLFHHVHGDKGFAVPGIDDPANEPPVAPITKYDNPAPDEYQKAPKFQSKVGHSVDHESTPATAKVAWTAGQNKLVDDAARRASQACPGKVVARILPWKREFGNLQRVVDAEPVLIQTQGHSIASNVDMAMARHLNAFRSRQFEDSHPVCVFASLSELARGIAQADKQSWSGVIAAWNEKRKDPDAFAVNRAKHQAEFRTLMAYAVSQLDIVVGTPVALVEFAQHTEFVPQLIVVDEAARLTETLSLALQAQWPAAFSIYIGDTQQFPPIGLTVGQRDFKAVFSYQRQISLFHRMENAGRILARLRRNYRARVNAVSWAQTMFYGDNMTVVHRTHCEASRKFHDWVQEKFRRWNCLSTTLLIRPDNSEETKSGNSFSNPANANFAVQLVVQLYRATGIVDARDFSRRASVLILTPYKAQRRMYDLLLLELTEAEVPKTLVEVRTIDDSPSHEADIIILDWVRTVKKGFIADSHRMAVALSRARLGTIMIGPGKKTPLTWPLNHLVGYLEERKAVINLKDHCRWYLMCQNCCQPGHLATDCRFQPKCVRCDGASHATRNCPRAEEDQISTSASEPVTADDGIQRDVLNPPRVDFSGSKRIKKNSADREEAFAKPDKHKDAMRKHFRDAMRGLRKVKKGQDVKEDVESEDQDQAGGNGSVDEGNW</sequence>
<reference evidence="8" key="2">
    <citation type="submission" date="2012-06" db="EMBL/GenBank/DDBJ databases">
        <title>Annotation of the Genome Sequence of Fusarium oxysporum Fo47.</title>
        <authorList>
            <consortium name="The Broad Institute Genomics Platform"/>
            <person name="Ma L.-J."/>
            <person name="Corby-Kistler H."/>
            <person name="Broz K."/>
            <person name="Gale L.R."/>
            <person name="Jonkers W."/>
            <person name="O'Donnell K."/>
            <person name="Ploetz R."/>
            <person name="Steinberg C."/>
            <person name="Schwartz D.C."/>
            <person name="VanEtten H."/>
            <person name="Zhou S."/>
            <person name="Young S.K."/>
            <person name="Zeng Q."/>
            <person name="Gargeya S."/>
            <person name="Fitzgerald M."/>
            <person name="Abouelleil A."/>
            <person name="Alvarado L."/>
            <person name="Chapman S.B."/>
            <person name="Gainer-Dewar J."/>
            <person name="Goldberg J."/>
            <person name="Griggs A."/>
            <person name="Gujja S."/>
            <person name="Hansen M."/>
            <person name="Howarth C."/>
            <person name="Imamovic A."/>
            <person name="Ireland A."/>
            <person name="Larimer J."/>
            <person name="McCowan C."/>
            <person name="Murphy C."/>
            <person name="Pearson M."/>
            <person name="Poon T.W."/>
            <person name="Priest M."/>
            <person name="Roberts A."/>
            <person name="Saif S."/>
            <person name="Shea T."/>
            <person name="Sykes S."/>
            <person name="Wortman J."/>
            <person name="Nusbaum C."/>
            <person name="Birren B."/>
        </authorList>
    </citation>
    <scope>NUCLEOTIDE SEQUENCE</scope>
    <source>
        <strain evidence="8">Fo47</strain>
    </source>
</reference>
<dbReference type="GO" id="GO:0005524">
    <property type="term" value="F:ATP binding"/>
    <property type="evidence" value="ECO:0007669"/>
    <property type="project" value="UniProtKB-KW"/>
</dbReference>
<dbReference type="Proteomes" id="UP000030766">
    <property type="component" value="Unassembled WGS sequence"/>
</dbReference>
<reference evidence="8" key="1">
    <citation type="submission" date="2011-06" db="EMBL/GenBank/DDBJ databases">
        <title>The Genome Sequence of Fusarium oxysporum Fo47.</title>
        <authorList>
            <consortium name="The Broad Institute Genome Sequencing Platform"/>
            <person name="Ma L.-J."/>
            <person name="Gale L.R."/>
            <person name="Schwartz D.C."/>
            <person name="Zhou S."/>
            <person name="Corby-Kistler H."/>
            <person name="Young S.K."/>
            <person name="Zeng Q."/>
            <person name="Gargeya S."/>
            <person name="Fitzgerald M."/>
            <person name="Haas B."/>
            <person name="Abouelleil A."/>
            <person name="Alvarado L."/>
            <person name="Arachchi H.M."/>
            <person name="Berlin A."/>
            <person name="Brown A."/>
            <person name="Chapman S.B."/>
            <person name="Chen Z."/>
            <person name="Dunbar C."/>
            <person name="Freedman E."/>
            <person name="Gearin G."/>
            <person name="Gellesch M."/>
            <person name="Goldberg J."/>
            <person name="Griggs A."/>
            <person name="Gujja S."/>
            <person name="Heiman D."/>
            <person name="Howarth C."/>
            <person name="Larson L."/>
            <person name="Lui A."/>
            <person name="MacDonald P.J.P."/>
            <person name="Mehta T."/>
            <person name="Montmayeur A."/>
            <person name="Murphy C."/>
            <person name="Neiman D."/>
            <person name="Pearson M."/>
            <person name="Priest M."/>
            <person name="Roberts A."/>
            <person name="Saif S."/>
            <person name="Shea T."/>
            <person name="Shenoy N."/>
            <person name="Sisk P."/>
            <person name="Stolte C."/>
            <person name="Sykes S."/>
            <person name="Wortman J."/>
            <person name="Nusbaum C."/>
            <person name="Birren B."/>
        </authorList>
    </citation>
    <scope>NUCLEOTIDE SEQUENCE [LARGE SCALE GENOMIC DNA]</scope>
    <source>
        <strain evidence="8">Fo47</strain>
    </source>
</reference>
<dbReference type="HOGENOM" id="CLU_240962_0_0_1"/>
<evidence type="ECO:0000256" key="4">
    <source>
        <dbReference type="ARBA" id="ARBA00022840"/>
    </source>
</evidence>
<evidence type="ECO:0000256" key="6">
    <source>
        <dbReference type="SAM" id="MobiDB-lite"/>
    </source>
</evidence>
<dbReference type="InterPro" id="IPR041679">
    <property type="entry name" value="DNA2/NAM7-like_C"/>
</dbReference>
<feature type="compositionally biased region" description="Basic and acidic residues" evidence="6">
    <location>
        <begin position="734"/>
        <end position="773"/>
    </location>
</feature>
<organism evidence="8">
    <name type="scientific">Fusarium oxysporum Fo47</name>
    <dbReference type="NCBI Taxonomy" id="660027"/>
    <lineage>
        <taxon>Eukaryota</taxon>
        <taxon>Fungi</taxon>
        <taxon>Dikarya</taxon>
        <taxon>Ascomycota</taxon>
        <taxon>Pezizomycotina</taxon>
        <taxon>Sordariomycetes</taxon>
        <taxon>Hypocreomycetidae</taxon>
        <taxon>Hypocreales</taxon>
        <taxon>Nectriaceae</taxon>
        <taxon>Fusarium</taxon>
        <taxon>Fusarium oxysporum species complex</taxon>
    </lineage>
</organism>
<dbReference type="GO" id="GO:0043139">
    <property type="term" value="F:5'-3' DNA helicase activity"/>
    <property type="evidence" value="ECO:0007669"/>
    <property type="project" value="TreeGrafter"/>
</dbReference>
<keyword evidence="5" id="KW-0479">Metal-binding</keyword>
<evidence type="ECO:0000256" key="1">
    <source>
        <dbReference type="ARBA" id="ARBA00022741"/>
    </source>
</evidence>
<dbReference type="GO" id="GO:0008270">
    <property type="term" value="F:zinc ion binding"/>
    <property type="evidence" value="ECO:0007669"/>
    <property type="project" value="UniProtKB-KW"/>
</dbReference>
<evidence type="ECO:0000256" key="3">
    <source>
        <dbReference type="ARBA" id="ARBA00022806"/>
    </source>
</evidence>
<dbReference type="InterPro" id="IPR001878">
    <property type="entry name" value="Znf_CCHC"/>
</dbReference>
<dbReference type="SUPFAM" id="SSF52540">
    <property type="entry name" value="P-loop containing nucleoside triphosphate hydrolases"/>
    <property type="match status" value="2"/>
</dbReference>
<feature type="region of interest" description="Disordered" evidence="6">
    <location>
        <begin position="1593"/>
        <end position="1698"/>
    </location>
</feature>
<protein>
    <recommendedName>
        <fullName evidence="7">CCHC-type domain-containing protein</fullName>
    </recommendedName>
</protein>
<feature type="domain" description="CCHC-type" evidence="7">
    <location>
        <begin position="1562"/>
        <end position="1576"/>
    </location>
</feature>
<evidence type="ECO:0000256" key="2">
    <source>
        <dbReference type="ARBA" id="ARBA00022801"/>
    </source>
</evidence>
<keyword evidence="1" id="KW-0547">Nucleotide-binding</keyword>
<feature type="compositionally biased region" description="Low complexity" evidence="6">
    <location>
        <begin position="994"/>
        <end position="1014"/>
    </location>
</feature>
<keyword evidence="2" id="KW-0378">Hydrolase</keyword>
<feature type="compositionally biased region" description="Basic residues" evidence="6">
    <location>
        <begin position="1653"/>
        <end position="1670"/>
    </location>
</feature>
<dbReference type="Gene3D" id="4.10.60.10">
    <property type="entry name" value="Zinc finger, CCHC-type"/>
    <property type="match status" value="1"/>
</dbReference>
<dbReference type="GO" id="GO:0016787">
    <property type="term" value="F:hydrolase activity"/>
    <property type="evidence" value="ECO:0007669"/>
    <property type="project" value="UniProtKB-KW"/>
</dbReference>
<dbReference type="PROSITE" id="PS50158">
    <property type="entry name" value="ZF_CCHC"/>
    <property type="match status" value="1"/>
</dbReference>
<dbReference type="Pfam" id="PF13087">
    <property type="entry name" value="AAA_12"/>
    <property type="match status" value="1"/>
</dbReference>
<dbReference type="SMART" id="SM00343">
    <property type="entry name" value="ZnF_C2HC"/>
    <property type="match status" value="2"/>
</dbReference>
<feature type="compositionally biased region" description="Polar residues" evidence="6">
    <location>
        <begin position="774"/>
        <end position="785"/>
    </location>
</feature>
<feature type="region of interest" description="Disordered" evidence="6">
    <location>
        <begin position="1"/>
        <end position="38"/>
    </location>
</feature>
<feature type="region of interest" description="Disordered" evidence="6">
    <location>
        <begin position="988"/>
        <end position="1021"/>
    </location>
</feature>
<evidence type="ECO:0000256" key="5">
    <source>
        <dbReference type="PROSITE-ProRule" id="PRU00047"/>
    </source>
</evidence>
<name>W9K472_FUSOX</name>
<keyword evidence="3" id="KW-0347">Helicase</keyword>
<dbReference type="InterPro" id="IPR036875">
    <property type="entry name" value="Znf_CCHC_sf"/>
</dbReference>
<dbReference type="SUPFAM" id="SSF57756">
    <property type="entry name" value="Retrovirus zinc finger-like domains"/>
    <property type="match status" value="1"/>
</dbReference>
<evidence type="ECO:0000259" key="7">
    <source>
        <dbReference type="PROSITE" id="PS50158"/>
    </source>
</evidence>
<accession>W9K472</accession>
<keyword evidence="5" id="KW-0862">Zinc</keyword>
<dbReference type="InterPro" id="IPR050534">
    <property type="entry name" value="Coronavir_polyprotein_1ab"/>
</dbReference>
<dbReference type="EMBL" id="JH717901">
    <property type="protein sequence ID" value="EWZ37539.1"/>
    <property type="molecule type" value="Genomic_DNA"/>
</dbReference>
<feature type="compositionally biased region" description="Basic and acidic residues" evidence="6">
    <location>
        <begin position="1637"/>
        <end position="1652"/>
    </location>
</feature>
<keyword evidence="5" id="KW-0863">Zinc-finger</keyword>
<dbReference type="VEuPathDB" id="FungiDB:FOZG_09528"/>
<keyword evidence="4" id="KW-0067">ATP-binding</keyword>
<gene>
    <name evidence="8" type="ORF">FOZG_09528</name>
</gene>
<dbReference type="PANTHER" id="PTHR43788:SF16">
    <property type="entry name" value="HELICASE WITH ZINC FINGER 2"/>
    <property type="match status" value="1"/>
</dbReference>
<evidence type="ECO:0000313" key="8">
    <source>
        <dbReference type="EMBL" id="EWZ37539.1"/>
    </source>
</evidence>
<proteinExistence type="predicted"/>
<dbReference type="GO" id="GO:0003676">
    <property type="term" value="F:nucleic acid binding"/>
    <property type="evidence" value="ECO:0007669"/>
    <property type="project" value="InterPro"/>
</dbReference>
<dbReference type="Gene3D" id="3.40.50.300">
    <property type="entry name" value="P-loop containing nucleotide triphosphate hydrolases"/>
    <property type="match status" value="2"/>
</dbReference>
<dbReference type="PANTHER" id="PTHR43788">
    <property type="entry name" value="DNA2/NAM7 HELICASE FAMILY MEMBER"/>
    <property type="match status" value="1"/>
</dbReference>
<dbReference type="InterPro" id="IPR027417">
    <property type="entry name" value="P-loop_NTPase"/>
</dbReference>